<gene>
    <name evidence="2" type="ORF">UFOVP1360_46</name>
</gene>
<evidence type="ECO:0000256" key="1">
    <source>
        <dbReference type="SAM" id="MobiDB-lite"/>
    </source>
</evidence>
<feature type="compositionally biased region" description="Polar residues" evidence="1">
    <location>
        <begin position="353"/>
        <end position="363"/>
    </location>
</feature>
<dbReference type="Pfam" id="PF06152">
    <property type="entry name" value="Phage_min_cap2"/>
    <property type="match status" value="1"/>
</dbReference>
<dbReference type="GO" id="GO:0005198">
    <property type="term" value="F:structural molecule activity"/>
    <property type="evidence" value="ECO:0007669"/>
    <property type="project" value="InterPro"/>
</dbReference>
<reference evidence="2" key="1">
    <citation type="submission" date="2020-05" db="EMBL/GenBank/DDBJ databases">
        <authorList>
            <person name="Chiriac C."/>
            <person name="Salcher M."/>
            <person name="Ghai R."/>
            <person name="Kavagutti S V."/>
        </authorList>
    </citation>
    <scope>NUCLEOTIDE SEQUENCE</scope>
</reference>
<sequence>MPAVPPNDPIRVAKGIADLYGEATARLLEQMVKRLAAGVDDPTLSTESWAFAKLSELTSLRRAAQQEVNRLQGSVMADLTKSLSDARAWGAADAAAEFGEVSAAFRPKTNEAAVRALVEETLTGLRQSNVRILRTVNDVYRSIVSEVSAPGVVVGAESRLAATQRALNAFADRGITGFVDSKGRQHEIQSYAEMATRTAAQRSMVAGRLSEYNERDVELVIVSDSPGECEMCEPFEGQLLSLNGRNVGDSIDGFDVVATIEDAESEGLFHPNCRHDVRPFVPGLTKPMGATADPAGNAIRVEQRRLERDKRTTVRREAVALSPDEKAKATARKSTLNARLNLIAENPAEYAKQASQRSTTEQGTAKWAKVAEAAPTSGKRLAYREQTKRAR</sequence>
<dbReference type="InterPro" id="IPR009319">
    <property type="entry name" value="Phage_A118_VSP1"/>
</dbReference>
<feature type="compositionally biased region" description="Basic and acidic residues" evidence="1">
    <location>
        <begin position="382"/>
        <end position="391"/>
    </location>
</feature>
<proteinExistence type="predicted"/>
<feature type="region of interest" description="Disordered" evidence="1">
    <location>
        <begin position="350"/>
        <end position="391"/>
    </location>
</feature>
<protein>
    <submittedName>
        <fullName evidence="2">Bacteriophage A118, Gp4, minor capsid</fullName>
    </submittedName>
</protein>
<evidence type="ECO:0000313" key="2">
    <source>
        <dbReference type="EMBL" id="CAB4202065.1"/>
    </source>
</evidence>
<accession>A0A6J5S1E0</accession>
<name>A0A6J5S1E0_9CAUD</name>
<dbReference type="EMBL" id="LR797310">
    <property type="protein sequence ID" value="CAB4202065.1"/>
    <property type="molecule type" value="Genomic_DNA"/>
</dbReference>
<organism evidence="2">
    <name type="scientific">uncultured Caudovirales phage</name>
    <dbReference type="NCBI Taxonomy" id="2100421"/>
    <lineage>
        <taxon>Viruses</taxon>
        <taxon>Duplodnaviria</taxon>
        <taxon>Heunggongvirae</taxon>
        <taxon>Uroviricota</taxon>
        <taxon>Caudoviricetes</taxon>
        <taxon>Peduoviridae</taxon>
        <taxon>Maltschvirus</taxon>
        <taxon>Maltschvirus maltsch</taxon>
    </lineage>
</organism>